<protein>
    <recommendedName>
        <fullName evidence="3">Fe2OG dioxygenase domain-containing protein</fullName>
    </recommendedName>
</protein>
<dbReference type="Proteomes" id="UP000509510">
    <property type="component" value="Chromosome III"/>
</dbReference>
<proteinExistence type="predicted"/>
<evidence type="ECO:0000313" key="2">
    <source>
        <dbReference type="Proteomes" id="UP000509510"/>
    </source>
</evidence>
<dbReference type="PANTHER" id="PTHR33099">
    <property type="entry name" value="FE2OG DIOXYGENASE DOMAIN-CONTAINING PROTEIN"/>
    <property type="match status" value="1"/>
</dbReference>
<gene>
    <name evidence="1" type="ORF">TRUGW13939_04883</name>
</gene>
<dbReference type="AlphaFoldDB" id="A0A7H8QYC6"/>
<evidence type="ECO:0000313" key="1">
    <source>
        <dbReference type="EMBL" id="QKX57763.1"/>
    </source>
</evidence>
<reference evidence="2" key="1">
    <citation type="submission" date="2020-06" db="EMBL/GenBank/DDBJ databases">
        <title>A chromosome-scale genome assembly of Talaromyces rugulosus W13939.</title>
        <authorList>
            <person name="Wang B."/>
            <person name="Guo L."/>
            <person name="Ye K."/>
            <person name="Wang L."/>
        </authorList>
    </citation>
    <scope>NUCLEOTIDE SEQUENCE [LARGE SCALE GENOMIC DNA]</scope>
    <source>
        <strain evidence="2">W13939</strain>
    </source>
</reference>
<name>A0A7H8QYC6_TALRU</name>
<organism evidence="1 2">
    <name type="scientific">Talaromyces rugulosus</name>
    <name type="common">Penicillium rugulosum</name>
    <dbReference type="NCBI Taxonomy" id="121627"/>
    <lineage>
        <taxon>Eukaryota</taxon>
        <taxon>Fungi</taxon>
        <taxon>Dikarya</taxon>
        <taxon>Ascomycota</taxon>
        <taxon>Pezizomycotina</taxon>
        <taxon>Eurotiomycetes</taxon>
        <taxon>Eurotiomycetidae</taxon>
        <taxon>Eurotiales</taxon>
        <taxon>Trichocomaceae</taxon>
        <taxon>Talaromyces</taxon>
        <taxon>Talaromyces sect. Islandici</taxon>
    </lineage>
</organism>
<dbReference type="PANTHER" id="PTHR33099:SF7">
    <property type="entry name" value="MYND-TYPE DOMAIN-CONTAINING PROTEIN"/>
    <property type="match status" value="1"/>
</dbReference>
<dbReference type="OrthoDB" id="27483at2759"/>
<dbReference type="KEGG" id="trg:TRUGW13939_04883"/>
<dbReference type="Gene3D" id="2.60.120.620">
    <property type="entry name" value="q2cbj1_9rhob like domain"/>
    <property type="match status" value="1"/>
</dbReference>
<sequence>MESDKKYSWVELEEAVTKKMVEECKLDACFDLFLNNIKQRHDYKSLPDLATLSKEHEGSYKELQTRLNRLLPGYLDKNESKIMDDTKLQWKLESRWRQVRDRFGDSDGCDSFHETLWNILMDQRYREQVLKDETDSSSSNHIARVEVSRQLKNLIDAQKSTIPFSCGGSIPIRGPDATDNSDSARRKFSGPVKIFWATSNDSKARNLVLPIDDTTLESSQSTLQQLVDDCPLATFGRGQKDVFDPEYRKAGKMDPCHFSTTFHPANFGIIENIEQRLLPSISTTTQNSLGFRKLTAELYKLNVYSGPSGLFRKHVDTPRSENQIGSLVVCLPARFKGVTFIVQHDGNSVEFEWSNTSDSVIQWAAFYSDCEHEIKTVSEGQRITLTYNLYVTEPVGLNDSPDNGIVQAQSLPLYGWLRDVTYKEEFTEKGGVLGIYCSHSYPHSSGIARLQLPRGLKGLDLLLFSVFRSLGLEVDVLPVLEFGGRYGPGNRELENDGVVKCNKKRYMEVWEDFDELLGYLDTGELPEDIEYTEFLPQKVHSMIEVDQYWKLLFMSRRVKGITEASKDRDESGLYTTEGSRVGTTRKQYFVTDKAQEDEGEGLDEASNSVWPAYYLPGIMWVNEPQHEEMAFTQLSYGNEASVNTRYSCAAILVAIPPLNQRKRKRDAAC</sequence>
<keyword evidence="2" id="KW-1185">Reference proteome</keyword>
<dbReference type="RefSeq" id="XP_035343941.1">
    <property type="nucleotide sequence ID" value="XM_035488048.1"/>
</dbReference>
<dbReference type="GeneID" id="55992381"/>
<evidence type="ECO:0008006" key="3">
    <source>
        <dbReference type="Google" id="ProtNLM"/>
    </source>
</evidence>
<accession>A0A7H8QYC6</accession>
<dbReference type="EMBL" id="CP055900">
    <property type="protein sequence ID" value="QKX57763.1"/>
    <property type="molecule type" value="Genomic_DNA"/>
</dbReference>